<organism evidence="3 4">
    <name type="scientific">Zymoseptoria tritici ST99CH_1E4</name>
    <dbReference type="NCBI Taxonomy" id="1276532"/>
    <lineage>
        <taxon>Eukaryota</taxon>
        <taxon>Fungi</taxon>
        <taxon>Dikarya</taxon>
        <taxon>Ascomycota</taxon>
        <taxon>Pezizomycotina</taxon>
        <taxon>Dothideomycetes</taxon>
        <taxon>Dothideomycetidae</taxon>
        <taxon>Mycosphaerellales</taxon>
        <taxon>Mycosphaerellaceae</taxon>
        <taxon>Zymoseptoria</taxon>
    </lineage>
</organism>
<dbReference type="InterPro" id="IPR050345">
    <property type="entry name" value="Aliph_Amidase/BUP"/>
</dbReference>
<dbReference type="NCBIfam" id="NF009803">
    <property type="entry name" value="PRK13287.1"/>
    <property type="match status" value="1"/>
</dbReference>
<dbReference type="PANTHER" id="PTHR43674">
    <property type="entry name" value="NITRILASE C965.09-RELATED"/>
    <property type="match status" value="1"/>
</dbReference>
<evidence type="ECO:0000313" key="3">
    <source>
        <dbReference type="EMBL" id="SMR50756.1"/>
    </source>
</evidence>
<evidence type="ECO:0000313" key="4">
    <source>
        <dbReference type="Proteomes" id="UP000245764"/>
    </source>
</evidence>
<dbReference type="GO" id="GO:0033388">
    <property type="term" value="P:putrescine biosynthetic process from arginine"/>
    <property type="evidence" value="ECO:0007669"/>
    <property type="project" value="TreeGrafter"/>
</dbReference>
<gene>
    <name evidence="3" type="ORF">ZT1E4_G4974</name>
</gene>
<dbReference type="EMBL" id="LT854256">
    <property type="protein sequence ID" value="SMR50756.1"/>
    <property type="molecule type" value="Genomic_DNA"/>
</dbReference>
<dbReference type="Gene3D" id="3.60.110.10">
    <property type="entry name" value="Carbon-nitrogen hydrolase"/>
    <property type="match status" value="1"/>
</dbReference>
<dbReference type="PROSITE" id="PS50263">
    <property type="entry name" value="CN_HYDROLASE"/>
    <property type="match status" value="1"/>
</dbReference>
<evidence type="ECO:0000256" key="1">
    <source>
        <dbReference type="ARBA" id="ARBA00022801"/>
    </source>
</evidence>
<dbReference type="InterPro" id="IPR003010">
    <property type="entry name" value="C-N_Hydrolase"/>
</dbReference>
<accession>A0A2H1GB19</accession>
<dbReference type="PANTHER" id="PTHR43674:SF15">
    <property type="entry name" value="FORMAMIDASE"/>
    <property type="match status" value="1"/>
</dbReference>
<proteinExistence type="predicted"/>
<reference evidence="4" key="1">
    <citation type="submission" date="2017-05" db="EMBL/GenBank/DDBJ databases">
        <authorList>
            <person name="Song R."/>
            <person name="Chenine A.L."/>
            <person name="Ruprecht R.M."/>
        </authorList>
    </citation>
    <scope>NUCLEOTIDE SEQUENCE [LARGE SCALE GENOMIC DNA]</scope>
</reference>
<evidence type="ECO:0000259" key="2">
    <source>
        <dbReference type="PROSITE" id="PS50263"/>
    </source>
</evidence>
<dbReference type="SUPFAM" id="SSF56317">
    <property type="entry name" value="Carbon-nitrogen hydrolase"/>
    <property type="match status" value="1"/>
</dbReference>
<sequence length="334" mass="36741">MSGLNGLNKSSPSSIIIGACQSQLFPVHTPSQLATAVQHVVSLVSKARRAYPQMDLIVFPEYCIHGLSMSTSPSILCTLDGPEVLQFQQACIANTIWGCFSIMEPNPLLPSAPWNTGLVINPAGEVVNYYRKLHPWTPVEPWYPGNRGVPVFTGPNGVRMAHVICHDGQFPEVARECAYQGAEVMLRTAGYTSPIQDSWEISNRSNAFSNLMWTASVCLSGSDGTWDSMGQAMFVGPEGDVRVRGNGRVDEIFACEVDAREVREKREAWGVENNLFQLGHRGYAAVKGGARDCPYTYMRDLVKGEYKQDGEERVKIRDGTGCGIAAPEREYEVD</sequence>
<dbReference type="Proteomes" id="UP000245764">
    <property type="component" value="Chromosome 4"/>
</dbReference>
<dbReference type="AlphaFoldDB" id="A0A2H1GB19"/>
<feature type="domain" description="CN hydrolase" evidence="2">
    <location>
        <begin position="15"/>
        <end position="259"/>
    </location>
</feature>
<dbReference type="InterPro" id="IPR036526">
    <property type="entry name" value="C-N_Hydrolase_sf"/>
</dbReference>
<name>A0A2H1GB19_ZYMTR</name>
<dbReference type="GO" id="GO:0050126">
    <property type="term" value="F:N-carbamoylputrescine amidase activity"/>
    <property type="evidence" value="ECO:0007669"/>
    <property type="project" value="TreeGrafter"/>
</dbReference>
<protein>
    <recommendedName>
        <fullName evidence="2">CN hydrolase domain-containing protein</fullName>
    </recommendedName>
</protein>
<dbReference type="Pfam" id="PF00795">
    <property type="entry name" value="CN_hydrolase"/>
    <property type="match status" value="1"/>
</dbReference>
<keyword evidence="1" id="KW-0378">Hydrolase</keyword>